<dbReference type="EMBL" id="AMQM01008889">
    <property type="status" value="NOT_ANNOTATED_CDS"/>
    <property type="molecule type" value="Genomic_DNA"/>
</dbReference>
<dbReference type="OrthoDB" id="6159834at2759"/>
<dbReference type="GeneID" id="20209128"/>
<protein>
    <recommendedName>
        <fullName evidence="4">DUF4806 domain-containing protein</fullName>
    </recommendedName>
</protein>
<evidence type="ECO:0008006" key="4">
    <source>
        <dbReference type="Google" id="ProtNLM"/>
    </source>
</evidence>
<reference evidence="3" key="1">
    <citation type="submission" date="2012-12" db="EMBL/GenBank/DDBJ databases">
        <authorList>
            <person name="Hellsten U."/>
            <person name="Grimwood J."/>
            <person name="Chapman J.A."/>
            <person name="Shapiro H."/>
            <person name="Aerts A."/>
            <person name="Otillar R.P."/>
            <person name="Terry A.Y."/>
            <person name="Boore J.L."/>
            <person name="Simakov O."/>
            <person name="Marletaz F."/>
            <person name="Cho S.-J."/>
            <person name="Edsinger-Gonzales E."/>
            <person name="Havlak P."/>
            <person name="Kuo D.-H."/>
            <person name="Larsson T."/>
            <person name="Lv J."/>
            <person name="Arendt D."/>
            <person name="Savage R."/>
            <person name="Osoegawa K."/>
            <person name="de Jong P."/>
            <person name="Lindberg D.R."/>
            <person name="Seaver E.C."/>
            <person name="Weisblat D.A."/>
            <person name="Putnam N.H."/>
            <person name="Grigoriev I.V."/>
            <person name="Rokhsar D.S."/>
        </authorList>
    </citation>
    <scope>NUCLEOTIDE SEQUENCE</scope>
</reference>
<gene>
    <name evidence="2" type="primary">20209128</name>
    <name evidence="1" type="ORF">HELRODRAFT_183617</name>
</gene>
<organism evidence="2 3">
    <name type="scientific">Helobdella robusta</name>
    <name type="common">Californian leech</name>
    <dbReference type="NCBI Taxonomy" id="6412"/>
    <lineage>
        <taxon>Eukaryota</taxon>
        <taxon>Metazoa</taxon>
        <taxon>Spiralia</taxon>
        <taxon>Lophotrochozoa</taxon>
        <taxon>Annelida</taxon>
        <taxon>Clitellata</taxon>
        <taxon>Hirudinea</taxon>
        <taxon>Rhynchobdellida</taxon>
        <taxon>Glossiphoniidae</taxon>
        <taxon>Helobdella</taxon>
    </lineage>
</organism>
<proteinExistence type="predicted"/>
<evidence type="ECO:0000313" key="2">
    <source>
        <dbReference type="EnsemblMetazoa" id="HelroP183617"/>
    </source>
</evidence>
<dbReference type="AlphaFoldDB" id="T1FJX9"/>
<dbReference type="RefSeq" id="XP_009011458.1">
    <property type="nucleotide sequence ID" value="XM_009013210.1"/>
</dbReference>
<dbReference type="PANTHER" id="PTHR34153">
    <property type="entry name" value="SI:CH211-262H13.3-RELATED-RELATED"/>
    <property type="match status" value="1"/>
</dbReference>
<dbReference type="KEGG" id="hro:HELRODRAFT_183617"/>
<dbReference type="PANTHER" id="PTHR34153:SF2">
    <property type="entry name" value="SI:CH211-262H13.3-RELATED"/>
    <property type="match status" value="1"/>
</dbReference>
<dbReference type="HOGENOM" id="CLU_1103779_0_0_1"/>
<keyword evidence="3" id="KW-1185">Reference proteome</keyword>
<dbReference type="CTD" id="20209128"/>
<name>T1FJX9_HELRO</name>
<reference evidence="2" key="3">
    <citation type="submission" date="2015-06" db="UniProtKB">
        <authorList>
            <consortium name="EnsemblMetazoa"/>
        </authorList>
    </citation>
    <scope>IDENTIFICATION</scope>
</reference>
<dbReference type="EMBL" id="KB095871">
    <property type="protein sequence ID" value="ESO10460.1"/>
    <property type="molecule type" value="Genomic_DNA"/>
</dbReference>
<dbReference type="Proteomes" id="UP000015101">
    <property type="component" value="Unassembled WGS sequence"/>
</dbReference>
<reference evidence="1 3" key="2">
    <citation type="journal article" date="2013" name="Nature">
        <title>Insights into bilaterian evolution from three spiralian genomes.</title>
        <authorList>
            <person name="Simakov O."/>
            <person name="Marletaz F."/>
            <person name="Cho S.J."/>
            <person name="Edsinger-Gonzales E."/>
            <person name="Havlak P."/>
            <person name="Hellsten U."/>
            <person name="Kuo D.H."/>
            <person name="Larsson T."/>
            <person name="Lv J."/>
            <person name="Arendt D."/>
            <person name="Savage R."/>
            <person name="Osoegawa K."/>
            <person name="de Jong P."/>
            <person name="Grimwood J."/>
            <person name="Chapman J.A."/>
            <person name="Shapiro H."/>
            <person name="Aerts A."/>
            <person name="Otillar R.P."/>
            <person name="Terry A.Y."/>
            <person name="Boore J.L."/>
            <person name="Grigoriev I.V."/>
            <person name="Lindberg D.R."/>
            <person name="Seaver E.C."/>
            <person name="Weisblat D.A."/>
            <person name="Putnam N.H."/>
            <person name="Rokhsar D.S."/>
        </authorList>
    </citation>
    <scope>NUCLEOTIDE SEQUENCE</scope>
</reference>
<dbReference type="eggNOG" id="ENOG502SFVC">
    <property type="taxonomic scope" value="Eukaryota"/>
</dbReference>
<evidence type="ECO:0000313" key="1">
    <source>
        <dbReference type="EMBL" id="ESO10460.1"/>
    </source>
</evidence>
<sequence>MTRQFSAKATRGLQIELGLSNVEIYSDEVSWIATRVINSVTGQKVIKMLPSINSLDLAYMKRRKAENLSNLSDLNTDTFEIEKKKRRKVCRRVYDSSDEEIPTRKVGAKKRKESSNVTLDKKIIKLSYLPIDTMEKLYEVNNNVQNNVECANLVDHLCTLGGQNVKDCVHRMMKALMTHQVSLNITWMGQKKEKEGWSRLLLRDALINAIQKNLRTGHATEADCDVEVKKWLRNAPDRYGGRAKREQAKSST</sequence>
<accession>T1FJX9</accession>
<dbReference type="InParanoid" id="T1FJX9"/>
<dbReference type="EnsemblMetazoa" id="HelroT183617">
    <property type="protein sequence ID" value="HelroP183617"/>
    <property type="gene ID" value="HelroG183617"/>
</dbReference>
<evidence type="ECO:0000313" key="3">
    <source>
        <dbReference type="Proteomes" id="UP000015101"/>
    </source>
</evidence>